<organism evidence="1 2">
    <name type="scientific">Haemaphysalis longicornis</name>
    <name type="common">Bush tick</name>
    <dbReference type="NCBI Taxonomy" id="44386"/>
    <lineage>
        <taxon>Eukaryota</taxon>
        <taxon>Metazoa</taxon>
        <taxon>Ecdysozoa</taxon>
        <taxon>Arthropoda</taxon>
        <taxon>Chelicerata</taxon>
        <taxon>Arachnida</taxon>
        <taxon>Acari</taxon>
        <taxon>Parasitiformes</taxon>
        <taxon>Ixodida</taxon>
        <taxon>Ixodoidea</taxon>
        <taxon>Ixodidae</taxon>
        <taxon>Haemaphysalinae</taxon>
        <taxon>Haemaphysalis</taxon>
    </lineage>
</organism>
<keyword evidence="2" id="KW-1185">Reference proteome</keyword>
<gene>
    <name evidence="1" type="ORF">HPB48_021904</name>
</gene>
<sequence length="91" mass="10170">MSVLSALRYTLENEHIIRFNNVYPQIGLMEDFPALAEGARQIRLRVVLDINLASDERPALLGGSLACGPVLRIQHLLRPHERLVTNGEPSL</sequence>
<comment type="caution">
    <text evidence="1">The sequence shown here is derived from an EMBL/GenBank/DDBJ whole genome shotgun (WGS) entry which is preliminary data.</text>
</comment>
<dbReference type="EMBL" id="JABSTR010000007">
    <property type="protein sequence ID" value="KAH9374947.1"/>
    <property type="molecule type" value="Genomic_DNA"/>
</dbReference>
<dbReference type="VEuPathDB" id="VectorBase:HLOH_050518"/>
<accession>A0A9J6GI44</accession>
<name>A0A9J6GI44_HAELO</name>
<reference evidence="1 2" key="1">
    <citation type="journal article" date="2020" name="Cell">
        <title>Large-Scale Comparative Analyses of Tick Genomes Elucidate Their Genetic Diversity and Vector Capacities.</title>
        <authorList>
            <consortium name="Tick Genome and Microbiome Consortium (TIGMIC)"/>
            <person name="Jia N."/>
            <person name="Wang J."/>
            <person name="Shi W."/>
            <person name="Du L."/>
            <person name="Sun Y."/>
            <person name="Zhan W."/>
            <person name="Jiang J.F."/>
            <person name="Wang Q."/>
            <person name="Zhang B."/>
            <person name="Ji P."/>
            <person name="Bell-Sakyi L."/>
            <person name="Cui X.M."/>
            <person name="Yuan T.T."/>
            <person name="Jiang B.G."/>
            <person name="Yang W.F."/>
            <person name="Lam T.T."/>
            <person name="Chang Q.C."/>
            <person name="Ding S.J."/>
            <person name="Wang X.J."/>
            <person name="Zhu J.G."/>
            <person name="Ruan X.D."/>
            <person name="Zhao L."/>
            <person name="Wei J.T."/>
            <person name="Ye R.Z."/>
            <person name="Que T.C."/>
            <person name="Du C.H."/>
            <person name="Zhou Y.H."/>
            <person name="Cheng J.X."/>
            <person name="Dai P.F."/>
            <person name="Guo W.B."/>
            <person name="Han X.H."/>
            <person name="Huang E.J."/>
            <person name="Li L.F."/>
            <person name="Wei W."/>
            <person name="Gao Y.C."/>
            <person name="Liu J.Z."/>
            <person name="Shao H.Z."/>
            <person name="Wang X."/>
            <person name="Wang C.C."/>
            <person name="Yang T.C."/>
            <person name="Huo Q.B."/>
            <person name="Li W."/>
            <person name="Chen H.Y."/>
            <person name="Chen S.E."/>
            <person name="Zhou L.G."/>
            <person name="Ni X.B."/>
            <person name="Tian J.H."/>
            <person name="Sheng Y."/>
            <person name="Liu T."/>
            <person name="Pan Y.S."/>
            <person name="Xia L.Y."/>
            <person name="Li J."/>
            <person name="Zhao F."/>
            <person name="Cao W.C."/>
        </authorList>
    </citation>
    <scope>NUCLEOTIDE SEQUENCE [LARGE SCALE GENOMIC DNA]</scope>
    <source>
        <strain evidence="1">HaeL-2018</strain>
    </source>
</reference>
<dbReference type="Proteomes" id="UP000821853">
    <property type="component" value="Chromosome 5"/>
</dbReference>
<proteinExistence type="predicted"/>
<evidence type="ECO:0000313" key="1">
    <source>
        <dbReference type="EMBL" id="KAH9374947.1"/>
    </source>
</evidence>
<protein>
    <submittedName>
        <fullName evidence="1">Uncharacterized protein</fullName>
    </submittedName>
</protein>
<dbReference type="OrthoDB" id="1740265at2759"/>
<dbReference type="AlphaFoldDB" id="A0A9J6GI44"/>
<evidence type="ECO:0000313" key="2">
    <source>
        <dbReference type="Proteomes" id="UP000821853"/>
    </source>
</evidence>